<organism evidence="2 3">
    <name type="scientific">Kribbella soli</name>
    <dbReference type="NCBI Taxonomy" id="1124743"/>
    <lineage>
        <taxon>Bacteria</taxon>
        <taxon>Bacillati</taxon>
        <taxon>Actinomycetota</taxon>
        <taxon>Actinomycetes</taxon>
        <taxon>Propionibacteriales</taxon>
        <taxon>Kribbellaceae</taxon>
        <taxon>Kribbella</taxon>
    </lineage>
</organism>
<feature type="transmembrane region" description="Helical" evidence="1">
    <location>
        <begin position="12"/>
        <end position="33"/>
    </location>
</feature>
<dbReference type="AlphaFoldDB" id="A0A4R0HCZ8"/>
<comment type="caution">
    <text evidence="2">The sequence shown here is derived from an EMBL/GenBank/DDBJ whole genome shotgun (WGS) entry which is preliminary data.</text>
</comment>
<keyword evidence="3" id="KW-1185">Reference proteome</keyword>
<dbReference type="RefSeq" id="WP_131339875.1">
    <property type="nucleotide sequence ID" value="NZ_SJJZ01000002.1"/>
</dbReference>
<keyword evidence="1" id="KW-0812">Transmembrane</keyword>
<protein>
    <submittedName>
        <fullName evidence="2">Uncharacterized protein</fullName>
    </submittedName>
</protein>
<keyword evidence="1" id="KW-0472">Membrane</keyword>
<name>A0A4R0HCZ8_9ACTN</name>
<dbReference type="EMBL" id="SJJZ01000002">
    <property type="protein sequence ID" value="TCC08441.1"/>
    <property type="molecule type" value="Genomic_DNA"/>
</dbReference>
<feature type="transmembrane region" description="Helical" evidence="1">
    <location>
        <begin position="147"/>
        <end position="166"/>
    </location>
</feature>
<evidence type="ECO:0000313" key="2">
    <source>
        <dbReference type="EMBL" id="TCC08441.1"/>
    </source>
</evidence>
<evidence type="ECO:0000313" key="3">
    <source>
        <dbReference type="Proteomes" id="UP000292346"/>
    </source>
</evidence>
<evidence type="ECO:0000256" key="1">
    <source>
        <dbReference type="SAM" id="Phobius"/>
    </source>
</evidence>
<gene>
    <name evidence="2" type="ORF">E0H45_21420</name>
</gene>
<feature type="transmembrane region" description="Helical" evidence="1">
    <location>
        <begin position="45"/>
        <end position="62"/>
    </location>
</feature>
<feature type="transmembrane region" description="Helical" evidence="1">
    <location>
        <begin position="82"/>
        <end position="102"/>
    </location>
</feature>
<dbReference type="OrthoDB" id="4864772at2"/>
<sequence>MNTLNGLPMHIILVRAVVVLLPLSALLLVLTVVSPAARRRLAGANALLALSVVVLVPLTAGAGEWLQDRVASTALIREHADLGSSAIFAAIALALMPIVVWWREHEATSIATAARAPSDDPDPAGVATMIKQAVGRRTWLRPASKTVTRWIAIAAVLVASPAPYVVG</sequence>
<reference evidence="2 3" key="1">
    <citation type="submission" date="2019-02" db="EMBL/GenBank/DDBJ databases">
        <title>Kribbella capetownensis sp. nov. and Kribbella speibonae sp. nov., isolated from soil.</title>
        <authorList>
            <person name="Curtis S.M."/>
            <person name="Norton I."/>
            <person name="Everest G.J."/>
            <person name="Meyers P.R."/>
        </authorList>
    </citation>
    <scope>NUCLEOTIDE SEQUENCE [LARGE SCALE GENOMIC DNA]</scope>
    <source>
        <strain evidence="2 3">KCTC 29219</strain>
    </source>
</reference>
<dbReference type="Proteomes" id="UP000292346">
    <property type="component" value="Unassembled WGS sequence"/>
</dbReference>
<keyword evidence="1" id="KW-1133">Transmembrane helix</keyword>
<proteinExistence type="predicted"/>
<accession>A0A4R0HCZ8</accession>